<evidence type="ECO:0000313" key="2">
    <source>
        <dbReference type="EMBL" id="KFM79540.1"/>
    </source>
</evidence>
<reference evidence="2 3" key="1">
    <citation type="submission" date="2013-11" db="EMBL/GenBank/DDBJ databases">
        <title>Genome sequencing of Stegodyphus mimosarum.</title>
        <authorList>
            <person name="Bechsgaard J."/>
        </authorList>
    </citation>
    <scope>NUCLEOTIDE SEQUENCE [LARGE SCALE GENOMIC DNA]</scope>
</reference>
<dbReference type="EMBL" id="KK121009">
    <property type="protein sequence ID" value="KFM79540.1"/>
    <property type="molecule type" value="Genomic_DNA"/>
</dbReference>
<dbReference type="AlphaFoldDB" id="A0A087UQA1"/>
<keyword evidence="1" id="KW-0812">Transmembrane</keyword>
<name>A0A087UQA1_STEMI</name>
<keyword evidence="1" id="KW-0472">Membrane</keyword>
<keyword evidence="3" id="KW-1185">Reference proteome</keyword>
<feature type="transmembrane region" description="Helical" evidence="1">
    <location>
        <begin position="59"/>
        <end position="85"/>
    </location>
</feature>
<evidence type="ECO:0000256" key="1">
    <source>
        <dbReference type="SAM" id="Phobius"/>
    </source>
</evidence>
<accession>A0A087UQA1</accession>
<keyword evidence="1" id="KW-1133">Transmembrane helix</keyword>
<feature type="non-terminal residue" evidence="2">
    <location>
        <position position="92"/>
    </location>
</feature>
<gene>
    <name evidence="2" type="ORF">X975_10534</name>
</gene>
<evidence type="ECO:0000313" key="3">
    <source>
        <dbReference type="Proteomes" id="UP000054359"/>
    </source>
</evidence>
<dbReference type="Proteomes" id="UP000054359">
    <property type="component" value="Unassembled WGS sequence"/>
</dbReference>
<proteinExistence type="predicted"/>
<dbReference type="OrthoDB" id="5984709at2759"/>
<protein>
    <submittedName>
        <fullName evidence="2">Uncharacterized protein</fullName>
    </submittedName>
</protein>
<organism evidence="2 3">
    <name type="scientific">Stegodyphus mimosarum</name>
    <name type="common">African social velvet spider</name>
    <dbReference type="NCBI Taxonomy" id="407821"/>
    <lineage>
        <taxon>Eukaryota</taxon>
        <taxon>Metazoa</taxon>
        <taxon>Ecdysozoa</taxon>
        <taxon>Arthropoda</taxon>
        <taxon>Chelicerata</taxon>
        <taxon>Arachnida</taxon>
        <taxon>Araneae</taxon>
        <taxon>Araneomorphae</taxon>
        <taxon>Entelegynae</taxon>
        <taxon>Eresoidea</taxon>
        <taxon>Eresidae</taxon>
        <taxon>Stegodyphus</taxon>
    </lineage>
</organism>
<sequence length="92" mass="10161">MAVQGQSSTDQDNDWISQLQSSSSHATYSSSHYLVHTNRPHNSTFHLHSSVSADANNDVVALVLYTVLSVLGTTVNIFEISSLIIQENLRHH</sequence>